<sequence length="149" mass="15742">MTPGALTPEPPEVLGPGSRPGQGAGGASSDEPSAPRSPAPALSFRAPLASALRLPILGYRYSLSLLIGRHCRYLPSCSEYADEAIARHGAWAGGWMAAGRVCRCHPWGPDGYDPVPNAPPPGASWSRPWRYARRPALCEAADDGRTPQT</sequence>
<comment type="function">
    <text evidence="1">Could be involved in insertion of integral membrane proteins into the membrane.</text>
</comment>
<dbReference type="NCBIfam" id="TIGR00278">
    <property type="entry name" value="membrane protein insertion efficiency factor YidD"/>
    <property type="match status" value="1"/>
</dbReference>
<gene>
    <name evidence="3" type="primary">yidD</name>
    <name evidence="3" type="ORF">ACFQ4O_11755</name>
</gene>
<dbReference type="Proteomes" id="UP001597171">
    <property type="component" value="Unassembled WGS sequence"/>
</dbReference>
<dbReference type="EMBL" id="JBHTMX010000110">
    <property type="protein sequence ID" value="MFD1332672.1"/>
    <property type="molecule type" value="Genomic_DNA"/>
</dbReference>
<dbReference type="PANTHER" id="PTHR33383">
    <property type="entry name" value="MEMBRANE PROTEIN INSERTION EFFICIENCY FACTOR-RELATED"/>
    <property type="match status" value="1"/>
</dbReference>
<comment type="subcellular location">
    <subcellularLocation>
        <location evidence="1">Cell membrane</location>
        <topology evidence="1">Peripheral membrane protein</topology>
        <orientation evidence="1">Cytoplasmic side</orientation>
    </subcellularLocation>
</comment>
<accession>A0ABW3ZA69</accession>
<comment type="caution">
    <text evidence="3">The sequence shown here is derived from an EMBL/GenBank/DDBJ whole genome shotgun (WGS) entry which is preliminary data.</text>
</comment>
<protein>
    <recommendedName>
        <fullName evidence="1">Putative membrane protein insertion efficiency factor</fullName>
    </recommendedName>
</protein>
<evidence type="ECO:0000313" key="4">
    <source>
        <dbReference type="Proteomes" id="UP001597171"/>
    </source>
</evidence>
<dbReference type="RefSeq" id="WP_378775885.1">
    <property type="nucleotide sequence ID" value="NZ_JBHTMX010000110.1"/>
</dbReference>
<evidence type="ECO:0000256" key="1">
    <source>
        <dbReference type="HAMAP-Rule" id="MF_00386"/>
    </source>
</evidence>
<dbReference type="SMART" id="SM01234">
    <property type="entry name" value="Haemolytic"/>
    <property type="match status" value="1"/>
</dbReference>
<dbReference type="PANTHER" id="PTHR33383:SF1">
    <property type="entry name" value="MEMBRANE PROTEIN INSERTION EFFICIENCY FACTOR-RELATED"/>
    <property type="match status" value="1"/>
</dbReference>
<feature type="region of interest" description="Disordered" evidence="2">
    <location>
        <begin position="1"/>
        <end position="40"/>
    </location>
</feature>
<keyword evidence="1" id="KW-1003">Cell membrane</keyword>
<keyword evidence="1" id="KW-0472">Membrane</keyword>
<reference evidence="4" key="1">
    <citation type="journal article" date="2019" name="Int. J. Syst. Evol. Microbiol.">
        <title>The Global Catalogue of Microorganisms (GCM) 10K type strain sequencing project: providing services to taxonomists for standard genome sequencing and annotation.</title>
        <authorList>
            <consortium name="The Broad Institute Genomics Platform"/>
            <consortium name="The Broad Institute Genome Sequencing Center for Infectious Disease"/>
            <person name="Wu L."/>
            <person name="Ma J."/>
        </authorList>
    </citation>
    <scope>NUCLEOTIDE SEQUENCE [LARGE SCALE GENOMIC DNA]</scope>
    <source>
        <strain evidence="4">CCUG 61696</strain>
    </source>
</reference>
<dbReference type="HAMAP" id="MF_00386">
    <property type="entry name" value="UPF0161_YidD"/>
    <property type="match status" value="1"/>
</dbReference>
<comment type="similarity">
    <text evidence="1">Belongs to the UPF0161 family.</text>
</comment>
<evidence type="ECO:0000313" key="3">
    <source>
        <dbReference type="EMBL" id="MFD1332672.1"/>
    </source>
</evidence>
<evidence type="ECO:0000256" key="2">
    <source>
        <dbReference type="SAM" id="MobiDB-lite"/>
    </source>
</evidence>
<name>A0ABW3ZA69_9HYPH</name>
<dbReference type="InterPro" id="IPR002696">
    <property type="entry name" value="Membr_insert_effic_factor_YidD"/>
</dbReference>
<organism evidence="3 4">
    <name type="scientific">Methylopila musalis</name>
    <dbReference type="NCBI Taxonomy" id="1134781"/>
    <lineage>
        <taxon>Bacteria</taxon>
        <taxon>Pseudomonadati</taxon>
        <taxon>Pseudomonadota</taxon>
        <taxon>Alphaproteobacteria</taxon>
        <taxon>Hyphomicrobiales</taxon>
        <taxon>Methylopilaceae</taxon>
        <taxon>Methylopila</taxon>
    </lineage>
</organism>
<proteinExistence type="inferred from homology"/>
<feature type="compositionally biased region" description="Low complexity" evidence="2">
    <location>
        <begin position="27"/>
        <end position="40"/>
    </location>
</feature>
<keyword evidence="4" id="KW-1185">Reference proteome</keyword>
<dbReference type="Pfam" id="PF01809">
    <property type="entry name" value="YidD"/>
    <property type="match status" value="1"/>
</dbReference>